<evidence type="ECO:0000256" key="4">
    <source>
        <dbReference type="ARBA" id="ARBA00022490"/>
    </source>
</evidence>
<evidence type="ECO:0000313" key="12">
    <source>
        <dbReference type="Proteomes" id="UP000694867"/>
    </source>
</evidence>
<evidence type="ECO:0000256" key="1">
    <source>
        <dbReference type="ARBA" id="ARBA00004514"/>
    </source>
</evidence>
<evidence type="ECO:0000256" key="3">
    <source>
        <dbReference type="ARBA" id="ARBA00020950"/>
    </source>
</evidence>
<dbReference type="GO" id="GO:0003743">
    <property type="term" value="F:translation initiation factor activity"/>
    <property type="evidence" value="ECO:0007669"/>
    <property type="project" value="UniProtKB-KW"/>
</dbReference>
<dbReference type="SUPFAM" id="SSF116742">
    <property type="entry name" value="eIF2alpha middle domain-like"/>
    <property type="match status" value="1"/>
</dbReference>
<dbReference type="Gene3D" id="2.40.50.140">
    <property type="entry name" value="Nucleic acid-binding proteins"/>
    <property type="match status" value="1"/>
</dbReference>
<name>A0AAJ6QNV9_9ACAR</name>
<keyword evidence="5 13" id="KW-0396">Initiation factor</keyword>
<feature type="region of interest" description="Disordered" evidence="10">
    <location>
        <begin position="288"/>
        <end position="327"/>
    </location>
</feature>
<evidence type="ECO:0000256" key="5">
    <source>
        <dbReference type="ARBA" id="ARBA00022540"/>
    </source>
</evidence>
<dbReference type="Gene3D" id="1.10.150.190">
    <property type="entry name" value="Translation initiation factor 2, subunit 1, domain 2"/>
    <property type="match status" value="1"/>
</dbReference>
<keyword evidence="12" id="KW-1185">Reference proteome</keyword>
<evidence type="ECO:0000256" key="2">
    <source>
        <dbReference type="ARBA" id="ARBA00007223"/>
    </source>
</evidence>
<dbReference type="AlphaFoldDB" id="A0AAJ6QNV9"/>
<evidence type="ECO:0000259" key="11">
    <source>
        <dbReference type="PROSITE" id="PS50126"/>
    </source>
</evidence>
<dbReference type="CDD" id="cd04452">
    <property type="entry name" value="S1_IF2_alpha"/>
    <property type="match status" value="1"/>
</dbReference>
<keyword evidence="4" id="KW-0963">Cytoplasm</keyword>
<dbReference type="FunFam" id="1.10.150.190:FF:000001">
    <property type="entry name" value="Eukaryotic translation initiation factor 2 subunit 1"/>
    <property type="match status" value="1"/>
</dbReference>
<dbReference type="InterPro" id="IPR011488">
    <property type="entry name" value="TIF_2_asu"/>
</dbReference>
<dbReference type="InterPro" id="IPR024054">
    <property type="entry name" value="TIF2_asu_middle_sf"/>
</dbReference>
<dbReference type="PROSITE" id="PS50126">
    <property type="entry name" value="S1"/>
    <property type="match status" value="1"/>
</dbReference>
<dbReference type="PANTHER" id="PTHR10602:SF0">
    <property type="entry name" value="EUKARYOTIC TRANSLATION INITIATION FACTOR 2 SUBUNIT 1"/>
    <property type="match status" value="1"/>
</dbReference>
<dbReference type="KEGG" id="goe:100908446"/>
<dbReference type="GeneID" id="100908446"/>
<dbReference type="PANTHER" id="PTHR10602">
    <property type="entry name" value="EUKARYOTIC TRANSLATION INITIATION FACTOR 2 SUBUNIT 1"/>
    <property type="match status" value="1"/>
</dbReference>
<sequence length="327" mass="36822">MVLTCRFYASKYPEPDDVVMVNVRQIADMGAYVHLLEYDNIEGMILLSELSRRRIRSINKLIRVGRNECVVVIRVDKDKGYIDLSKRRVSTEDIVKCEEKFAKARAVNSILRHVADKLGYSKEQLDDLYMKTAWHFDEKLKKVTAGHDVFKAAVTDPKVLDECQLEKDVLDLLLQTINHRLAPQALKCRADIEVSCYEYEGIDAVKHALREGMALSTEEMQIKINLIAPPLYVMTTTTMDRNDGLDLLNLAIAKVQETIKKAGGMFKVQNMPKVVTDIDEVELAKQLESLEEANREVDGDDDNDDDAPPKATSSGEEGSGDEVAAED</sequence>
<dbReference type="GO" id="GO:0033290">
    <property type="term" value="C:eukaryotic 48S preinitiation complex"/>
    <property type="evidence" value="ECO:0007669"/>
    <property type="project" value="TreeGrafter"/>
</dbReference>
<dbReference type="FunFam" id="2.40.50.140:FF:000795">
    <property type="entry name" value="Eukaryotic translation initiation factor 2 subunit 1"/>
    <property type="match status" value="1"/>
</dbReference>
<dbReference type="RefSeq" id="XP_003741015.1">
    <property type="nucleotide sequence ID" value="XM_003740967.1"/>
</dbReference>
<gene>
    <name evidence="13" type="primary">LOC100908446</name>
</gene>
<comment type="similarity">
    <text evidence="2">Belongs to the eIF-2-alpha family.</text>
</comment>
<dbReference type="SUPFAM" id="SSF110993">
    <property type="entry name" value="eIF-2-alpha, C-terminal domain"/>
    <property type="match status" value="1"/>
</dbReference>
<keyword evidence="7" id="KW-0694">RNA-binding</keyword>
<proteinExistence type="inferred from homology"/>
<evidence type="ECO:0000256" key="8">
    <source>
        <dbReference type="ARBA" id="ARBA00022917"/>
    </source>
</evidence>
<evidence type="ECO:0000256" key="6">
    <source>
        <dbReference type="ARBA" id="ARBA00022553"/>
    </source>
</evidence>
<dbReference type="InterPro" id="IPR003029">
    <property type="entry name" value="S1_domain"/>
</dbReference>
<feature type="compositionally biased region" description="Acidic residues" evidence="10">
    <location>
        <begin position="318"/>
        <end position="327"/>
    </location>
</feature>
<dbReference type="Pfam" id="PF07541">
    <property type="entry name" value="EIF_2_alpha"/>
    <property type="match status" value="1"/>
</dbReference>
<organism evidence="12 13">
    <name type="scientific">Galendromus occidentalis</name>
    <name type="common">western predatory mite</name>
    <dbReference type="NCBI Taxonomy" id="34638"/>
    <lineage>
        <taxon>Eukaryota</taxon>
        <taxon>Metazoa</taxon>
        <taxon>Ecdysozoa</taxon>
        <taxon>Arthropoda</taxon>
        <taxon>Chelicerata</taxon>
        <taxon>Arachnida</taxon>
        <taxon>Acari</taxon>
        <taxon>Parasitiformes</taxon>
        <taxon>Mesostigmata</taxon>
        <taxon>Gamasina</taxon>
        <taxon>Phytoseioidea</taxon>
        <taxon>Phytoseiidae</taxon>
        <taxon>Typhlodrominae</taxon>
        <taxon>Galendromus</taxon>
    </lineage>
</organism>
<protein>
    <recommendedName>
        <fullName evidence="3">Eukaryotic translation initiation factor 2 subunit 1</fullName>
    </recommendedName>
    <alternativeName>
        <fullName evidence="9">Eukaryotic translation initiation factor 2 subunit alpha</fullName>
    </alternativeName>
</protein>
<dbReference type="CTD" id="32617"/>
<dbReference type="Gene3D" id="3.30.70.1130">
    <property type="entry name" value="EIF_2_alpha"/>
    <property type="match status" value="1"/>
</dbReference>
<dbReference type="Proteomes" id="UP000694867">
    <property type="component" value="Unplaced"/>
</dbReference>
<dbReference type="InterPro" id="IPR044126">
    <property type="entry name" value="S1_IF2_alpha"/>
</dbReference>
<keyword evidence="6" id="KW-0597">Phosphoprotein</keyword>
<dbReference type="InterPro" id="IPR024055">
    <property type="entry name" value="TIF2_asu_C"/>
</dbReference>
<accession>A0AAJ6QNV9</accession>
<dbReference type="FunFam" id="3.30.70.1130:FF:000001">
    <property type="entry name" value="Eukaryotic translation initiation factor 2 subunit 1"/>
    <property type="match status" value="1"/>
</dbReference>
<dbReference type="GO" id="GO:0005829">
    <property type="term" value="C:cytosol"/>
    <property type="evidence" value="ECO:0007669"/>
    <property type="project" value="UniProtKB-SubCell"/>
</dbReference>
<evidence type="ECO:0000256" key="10">
    <source>
        <dbReference type="SAM" id="MobiDB-lite"/>
    </source>
</evidence>
<reference evidence="13" key="1">
    <citation type="submission" date="2025-08" db="UniProtKB">
        <authorList>
            <consortium name="RefSeq"/>
        </authorList>
    </citation>
    <scope>IDENTIFICATION</scope>
</reference>
<feature type="domain" description="S1 motif" evidence="11">
    <location>
        <begin position="16"/>
        <end position="87"/>
    </location>
</feature>
<dbReference type="GO" id="GO:0005850">
    <property type="term" value="C:eukaryotic translation initiation factor 2 complex"/>
    <property type="evidence" value="ECO:0007669"/>
    <property type="project" value="TreeGrafter"/>
</dbReference>
<dbReference type="GO" id="GO:0003723">
    <property type="term" value="F:RNA binding"/>
    <property type="evidence" value="ECO:0007669"/>
    <property type="project" value="UniProtKB-KW"/>
</dbReference>
<dbReference type="SUPFAM" id="SSF50249">
    <property type="entry name" value="Nucleic acid-binding proteins"/>
    <property type="match status" value="1"/>
</dbReference>
<keyword evidence="8" id="KW-0648">Protein biosynthesis</keyword>
<evidence type="ECO:0000256" key="7">
    <source>
        <dbReference type="ARBA" id="ARBA00022884"/>
    </source>
</evidence>
<evidence type="ECO:0000256" key="9">
    <source>
        <dbReference type="ARBA" id="ARBA00033370"/>
    </source>
</evidence>
<dbReference type="Pfam" id="PF00575">
    <property type="entry name" value="S1"/>
    <property type="match status" value="1"/>
</dbReference>
<dbReference type="SMART" id="SM00316">
    <property type="entry name" value="S1"/>
    <property type="match status" value="1"/>
</dbReference>
<dbReference type="InterPro" id="IPR012340">
    <property type="entry name" value="NA-bd_OB-fold"/>
</dbReference>
<dbReference type="GO" id="GO:0043022">
    <property type="term" value="F:ribosome binding"/>
    <property type="evidence" value="ECO:0007669"/>
    <property type="project" value="TreeGrafter"/>
</dbReference>
<evidence type="ECO:0000313" key="13">
    <source>
        <dbReference type="RefSeq" id="XP_003741015.1"/>
    </source>
</evidence>
<comment type="subcellular location">
    <subcellularLocation>
        <location evidence="1">Cytoplasm</location>
        <location evidence="1">Cytosol</location>
    </subcellularLocation>
</comment>